<dbReference type="RefSeq" id="WP_110394855.1">
    <property type="nucleotide sequence ID" value="NZ_JBHUHB010000001.1"/>
</dbReference>
<feature type="transmembrane region" description="Helical" evidence="1">
    <location>
        <begin position="6"/>
        <end position="22"/>
    </location>
</feature>
<proteinExistence type="predicted"/>
<sequence>MKRFLYYFGWTIVIGIIIYFRAKYQLRLQQEASVTFEIVPVVLLSTIFPFAIGMLLRLPKLLNEIKQNKQWTFDWIKFIAIGLPSLCILLIYVSLFYLPESILLLMPQAIFLGNPTIHTIAGVVFGYTLLDSLKK</sequence>
<evidence type="ECO:0000313" key="3">
    <source>
        <dbReference type="Proteomes" id="UP000247978"/>
    </source>
</evidence>
<keyword evidence="1" id="KW-0812">Transmembrane</keyword>
<gene>
    <name evidence="2" type="ORF">DFR56_104187</name>
</gene>
<feature type="transmembrane region" description="Helical" evidence="1">
    <location>
        <begin position="75"/>
        <end position="98"/>
    </location>
</feature>
<dbReference type="Proteomes" id="UP000247978">
    <property type="component" value="Unassembled WGS sequence"/>
</dbReference>
<name>A0A2V3W2S3_9BACI</name>
<keyword evidence="1" id="KW-0472">Membrane</keyword>
<protein>
    <submittedName>
        <fullName evidence="2">Uncharacterized protein</fullName>
    </submittedName>
</protein>
<feature type="transmembrane region" description="Helical" evidence="1">
    <location>
        <begin position="34"/>
        <end position="55"/>
    </location>
</feature>
<accession>A0A2V3W2S3</accession>
<dbReference type="OrthoDB" id="1798014at2"/>
<keyword evidence="1" id="KW-1133">Transmembrane helix</keyword>
<feature type="transmembrane region" description="Helical" evidence="1">
    <location>
        <begin position="110"/>
        <end position="130"/>
    </location>
</feature>
<reference evidence="2 3" key="1">
    <citation type="submission" date="2018-05" db="EMBL/GenBank/DDBJ databases">
        <title>Genomic Encyclopedia of Type Strains, Phase IV (KMG-IV): sequencing the most valuable type-strain genomes for metagenomic binning, comparative biology and taxonomic classification.</title>
        <authorList>
            <person name="Goeker M."/>
        </authorList>
    </citation>
    <scope>NUCLEOTIDE SEQUENCE [LARGE SCALE GENOMIC DNA]</scope>
    <source>
        <strain evidence="2 3">DSM 28556</strain>
    </source>
</reference>
<organism evidence="2 3">
    <name type="scientific">Pseudogracilibacillus auburnensis</name>
    <dbReference type="NCBI Taxonomy" id="1494959"/>
    <lineage>
        <taxon>Bacteria</taxon>
        <taxon>Bacillati</taxon>
        <taxon>Bacillota</taxon>
        <taxon>Bacilli</taxon>
        <taxon>Bacillales</taxon>
        <taxon>Bacillaceae</taxon>
        <taxon>Pseudogracilibacillus</taxon>
    </lineage>
</organism>
<dbReference type="EMBL" id="QJJQ01000004">
    <property type="protein sequence ID" value="PXW88036.1"/>
    <property type="molecule type" value="Genomic_DNA"/>
</dbReference>
<evidence type="ECO:0000256" key="1">
    <source>
        <dbReference type="SAM" id="Phobius"/>
    </source>
</evidence>
<evidence type="ECO:0000313" key="2">
    <source>
        <dbReference type="EMBL" id="PXW88036.1"/>
    </source>
</evidence>
<dbReference type="AlphaFoldDB" id="A0A2V3W2S3"/>
<comment type="caution">
    <text evidence="2">The sequence shown here is derived from an EMBL/GenBank/DDBJ whole genome shotgun (WGS) entry which is preliminary data.</text>
</comment>
<keyword evidence="3" id="KW-1185">Reference proteome</keyword>